<evidence type="ECO:0000313" key="3">
    <source>
        <dbReference type="EMBL" id="PLR18010.1"/>
    </source>
</evidence>
<accession>A0A2N5CW34</accession>
<dbReference type="Proteomes" id="UP000281192">
    <property type="component" value="Chromosome"/>
</dbReference>
<reference evidence="2 5" key="2">
    <citation type="submission" date="2018-01" db="EMBL/GenBank/DDBJ databases">
        <title>Complete genome sequence of Caulobacter flavus RHGG3.</title>
        <authorList>
            <person name="Yang E."/>
        </authorList>
    </citation>
    <scope>NUCLEOTIDE SEQUENCE [LARGE SCALE GENOMIC DNA]</scope>
    <source>
        <strain evidence="2 5">RHGG3</strain>
    </source>
</reference>
<proteinExistence type="predicted"/>
<sequence>MQPPAPPPRIRPASRCGGFSRPEPATKRRPSPSFRSENDVDPALAFRLAAAGFVATAVVVAALGQRASAVSPPPPADAPAATLAAVDPHQDALRHCQRLGAAGAEDPECLAAWAQQRDRFLGRPAPTQAR</sequence>
<dbReference type="Pfam" id="PF20084">
    <property type="entry name" value="TrbK"/>
    <property type="match status" value="1"/>
</dbReference>
<dbReference type="EMBL" id="CP026100">
    <property type="protein sequence ID" value="AYV48257.1"/>
    <property type="molecule type" value="Genomic_DNA"/>
</dbReference>
<evidence type="ECO:0000313" key="5">
    <source>
        <dbReference type="Proteomes" id="UP000281192"/>
    </source>
</evidence>
<dbReference type="AlphaFoldDB" id="A0A2N5CW34"/>
<dbReference type="NCBIfam" id="TIGR04360">
    <property type="entry name" value="other_trbK"/>
    <property type="match status" value="1"/>
</dbReference>
<name>A0A2N5CW34_9CAUL</name>
<dbReference type="InterPro" id="IPR027587">
    <property type="entry name" value="TrbK"/>
</dbReference>
<evidence type="ECO:0000313" key="2">
    <source>
        <dbReference type="EMBL" id="AYV48257.1"/>
    </source>
</evidence>
<dbReference type="OrthoDB" id="9815800at2"/>
<dbReference type="Proteomes" id="UP000234483">
    <property type="component" value="Unassembled WGS sequence"/>
</dbReference>
<dbReference type="KEGG" id="cfh:C1707_19430"/>
<feature type="compositionally biased region" description="Pro residues" evidence="1">
    <location>
        <begin position="1"/>
        <end position="10"/>
    </location>
</feature>
<feature type="region of interest" description="Disordered" evidence="1">
    <location>
        <begin position="1"/>
        <end position="38"/>
    </location>
</feature>
<protein>
    <recommendedName>
        <fullName evidence="6">Conjugal transfer protein TrbK</fullName>
    </recommendedName>
</protein>
<gene>
    <name evidence="2" type="ORF">C1707_19430</name>
    <name evidence="3" type="ORF">CFHF_07900</name>
</gene>
<evidence type="ECO:0008006" key="6">
    <source>
        <dbReference type="Google" id="ProtNLM"/>
    </source>
</evidence>
<evidence type="ECO:0000313" key="4">
    <source>
        <dbReference type="Proteomes" id="UP000234483"/>
    </source>
</evidence>
<evidence type="ECO:0000256" key="1">
    <source>
        <dbReference type="SAM" id="MobiDB-lite"/>
    </source>
</evidence>
<reference evidence="3 4" key="1">
    <citation type="submission" date="2017-12" db="EMBL/GenBank/DDBJ databases">
        <title>The genome sequence of Caulobacter flavus CGMCC1 15093.</title>
        <authorList>
            <person name="Gao J."/>
            <person name="Mao X."/>
            <person name="Sun J."/>
        </authorList>
    </citation>
    <scope>NUCLEOTIDE SEQUENCE [LARGE SCALE GENOMIC DNA]</scope>
    <source>
        <strain evidence="3 4">CGMCC1 15093</strain>
    </source>
</reference>
<keyword evidence="5" id="KW-1185">Reference proteome</keyword>
<dbReference type="EMBL" id="PJRQ01000014">
    <property type="protein sequence ID" value="PLR18010.1"/>
    <property type="molecule type" value="Genomic_DNA"/>
</dbReference>
<organism evidence="3 4">
    <name type="scientific">Caulobacter flavus</name>
    <dbReference type="NCBI Taxonomy" id="1679497"/>
    <lineage>
        <taxon>Bacteria</taxon>
        <taxon>Pseudomonadati</taxon>
        <taxon>Pseudomonadota</taxon>
        <taxon>Alphaproteobacteria</taxon>
        <taxon>Caulobacterales</taxon>
        <taxon>Caulobacteraceae</taxon>
        <taxon>Caulobacter</taxon>
    </lineage>
</organism>